<dbReference type="InterPro" id="IPR003594">
    <property type="entry name" value="HATPase_dom"/>
</dbReference>
<feature type="transmembrane region" description="Helical" evidence="14">
    <location>
        <begin position="109"/>
        <end position="129"/>
    </location>
</feature>
<keyword evidence="11 14" id="KW-1133">Transmembrane helix</keyword>
<dbReference type="Pfam" id="PF02518">
    <property type="entry name" value="HATPase_c"/>
    <property type="match status" value="1"/>
</dbReference>
<dbReference type="SUPFAM" id="SSF158472">
    <property type="entry name" value="HAMP domain-like"/>
    <property type="match status" value="1"/>
</dbReference>
<dbReference type="Pfam" id="PF00512">
    <property type="entry name" value="HisKA"/>
    <property type="match status" value="1"/>
</dbReference>
<dbReference type="SMART" id="SM00387">
    <property type="entry name" value="HATPase_c"/>
    <property type="match status" value="1"/>
</dbReference>
<dbReference type="Gene3D" id="3.30.565.10">
    <property type="entry name" value="Histidine kinase-like ATPase, C-terminal domain"/>
    <property type="match status" value="1"/>
</dbReference>
<keyword evidence="4" id="KW-1003">Cell membrane</keyword>
<accession>A0AAE3HI16</accession>
<dbReference type="InterPro" id="IPR004358">
    <property type="entry name" value="Sig_transdc_His_kin-like_C"/>
</dbReference>
<evidence type="ECO:0000256" key="14">
    <source>
        <dbReference type="SAM" id="Phobius"/>
    </source>
</evidence>
<protein>
    <recommendedName>
        <fullName evidence="3">histidine kinase</fullName>
        <ecNumber evidence="3">2.7.13.3</ecNumber>
    </recommendedName>
</protein>
<keyword evidence="6" id="KW-0808">Transferase</keyword>
<dbReference type="GO" id="GO:0000155">
    <property type="term" value="F:phosphorelay sensor kinase activity"/>
    <property type="evidence" value="ECO:0007669"/>
    <property type="project" value="InterPro"/>
</dbReference>
<keyword evidence="7 14" id="KW-0812">Transmembrane</keyword>
<evidence type="ECO:0000256" key="9">
    <source>
        <dbReference type="ARBA" id="ARBA00022777"/>
    </source>
</evidence>
<feature type="transmembrane region" description="Helical" evidence="14">
    <location>
        <begin position="12"/>
        <end position="32"/>
    </location>
</feature>
<dbReference type="SUPFAM" id="SSF47384">
    <property type="entry name" value="Homodimeric domain of signal transducing histidine kinase"/>
    <property type="match status" value="1"/>
</dbReference>
<reference evidence="17" key="1">
    <citation type="submission" date="2022-07" db="EMBL/GenBank/DDBJ databases">
        <title>Enhanced cultured diversity of the mouse gut microbiota enables custom-made synthetic communities.</title>
        <authorList>
            <person name="Afrizal A."/>
        </authorList>
    </citation>
    <scope>NUCLEOTIDE SEQUENCE</scope>
    <source>
        <strain evidence="17">DSM 28593</strain>
    </source>
</reference>
<comment type="catalytic activity">
    <reaction evidence="1">
        <text>ATP + protein L-histidine = ADP + protein N-phospho-L-histidine.</text>
        <dbReference type="EC" id="2.7.13.3"/>
    </reaction>
</comment>
<evidence type="ECO:0000256" key="3">
    <source>
        <dbReference type="ARBA" id="ARBA00012438"/>
    </source>
</evidence>
<dbReference type="GO" id="GO:0005886">
    <property type="term" value="C:plasma membrane"/>
    <property type="evidence" value="ECO:0007669"/>
    <property type="project" value="UniProtKB-SubCell"/>
</dbReference>
<dbReference type="Proteomes" id="UP001205748">
    <property type="component" value="Unassembled WGS sequence"/>
</dbReference>
<dbReference type="PANTHER" id="PTHR45528">
    <property type="entry name" value="SENSOR HISTIDINE KINASE CPXA"/>
    <property type="match status" value="1"/>
</dbReference>
<keyword evidence="13 14" id="KW-0472">Membrane</keyword>
<evidence type="ECO:0000256" key="12">
    <source>
        <dbReference type="ARBA" id="ARBA00023012"/>
    </source>
</evidence>
<proteinExistence type="predicted"/>
<evidence type="ECO:0000256" key="2">
    <source>
        <dbReference type="ARBA" id="ARBA00004651"/>
    </source>
</evidence>
<dbReference type="InterPro" id="IPR005467">
    <property type="entry name" value="His_kinase_dom"/>
</dbReference>
<evidence type="ECO:0000256" key="7">
    <source>
        <dbReference type="ARBA" id="ARBA00022692"/>
    </source>
</evidence>
<keyword evidence="12" id="KW-0902">Two-component regulatory system</keyword>
<evidence type="ECO:0000256" key="1">
    <source>
        <dbReference type="ARBA" id="ARBA00000085"/>
    </source>
</evidence>
<evidence type="ECO:0000256" key="10">
    <source>
        <dbReference type="ARBA" id="ARBA00022840"/>
    </source>
</evidence>
<dbReference type="SMART" id="SM00388">
    <property type="entry name" value="HisKA"/>
    <property type="match status" value="1"/>
</dbReference>
<dbReference type="PROSITE" id="PS50109">
    <property type="entry name" value="HIS_KIN"/>
    <property type="match status" value="1"/>
</dbReference>
<dbReference type="CDD" id="cd00082">
    <property type="entry name" value="HisKA"/>
    <property type="match status" value="1"/>
</dbReference>
<dbReference type="PROSITE" id="PS50885">
    <property type="entry name" value="HAMP"/>
    <property type="match status" value="1"/>
</dbReference>
<evidence type="ECO:0000256" key="13">
    <source>
        <dbReference type="ARBA" id="ARBA00023136"/>
    </source>
</evidence>
<keyword evidence="9 17" id="KW-0418">Kinase</keyword>
<dbReference type="GO" id="GO:0005524">
    <property type="term" value="F:ATP binding"/>
    <property type="evidence" value="ECO:0007669"/>
    <property type="project" value="UniProtKB-KW"/>
</dbReference>
<comment type="caution">
    <text evidence="17">The sequence shown here is derived from an EMBL/GenBank/DDBJ whole genome shotgun (WGS) entry which is preliminary data.</text>
</comment>
<dbReference type="EMBL" id="JANKAS010000010">
    <property type="protein sequence ID" value="MCR1899503.1"/>
    <property type="molecule type" value="Genomic_DNA"/>
</dbReference>
<keyword evidence="5" id="KW-0597">Phosphoprotein</keyword>
<dbReference type="SUPFAM" id="SSF55874">
    <property type="entry name" value="ATPase domain of HSP90 chaperone/DNA topoisomerase II/histidine kinase"/>
    <property type="match status" value="1"/>
</dbReference>
<dbReference type="CDD" id="cd06225">
    <property type="entry name" value="HAMP"/>
    <property type="match status" value="1"/>
</dbReference>
<organism evidence="17 18">
    <name type="scientific">Irregularibacter muris</name>
    <dbReference type="NCBI Taxonomy" id="1796619"/>
    <lineage>
        <taxon>Bacteria</taxon>
        <taxon>Bacillati</taxon>
        <taxon>Bacillota</taxon>
        <taxon>Clostridia</taxon>
        <taxon>Eubacteriales</taxon>
        <taxon>Eubacteriaceae</taxon>
        <taxon>Irregularibacter</taxon>
    </lineage>
</organism>
<feature type="domain" description="Histidine kinase" evidence="15">
    <location>
        <begin position="200"/>
        <end position="411"/>
    </location>
</feature>
<evidence type="ECO:0000256" key="4">
    <source>
        <dbReference type="ARBA" id="ARBA00022475"/>
    </source>
</evidence>
<evidence type="ECO:0000259" key="16">
    <source>
        <dbReference type="PROSITE" id="PS50885"/>
    </source>
</evidence>
<keyword evidence="8" id="KW-0547">Nucleotide-binding</keyword>
<dbReference type="CDD" id="cd00075">
    <property type="entry name" value="HATPase"/>
    <property type="match status" value="1"/>
</dbReference>
<evidence type="ECO:0000256" key="8">
    <source>
        <dbReference type="ARBA" id="ARBA00022741"/>
    </source>
</evidence>
<dbReference type="AlphaFoldDB" id="A0AAE3HI16"/>
<dbReference type="InterPro" id="IPR036890">
    <property type="entry name" value="HATPase_C_sf"/>
</dbReference>
<dbReference type="PANTHER" id="PTHR45528:SF1">
    <property type="entry name" value="SENSOR HISTIDINE KINASE CPXA"/>
    <property type="match status" value="1"/>
</dbReference>
<dbReference type="EC" id="2.7.13.3" evidence="3"/>
<dbReference type="InterPro" id="IPR003661">
    <property type="entry name" value="HisK_dim/P_dom"/>
</dbReference>
<evidence type="ECO:0000313" key="18">
    <source>
        <dbReference type="Proteomes" id="UP001205748"/>
    </source>
</evidence>
<gene>
    <name evidence="17" type="ORF">NSA47_10950</name>
</gene>
<evidence type="ECO:0000256" key="6">
    <source>
        <dbReference type="ARBA" id="ARBA00022679"/>
    </source>
</evidence>
<dbReference type="RefSeq" id="WP_257531943.1">
    <property type="nucleotide sequence ID" value="NZ_JANKAS010000010.1"/>
</dbReference>
<evidence type="ECO:0000313" key="17">
    <source>
        <dbReference type="EMBL" id="MCR1899503.1"/>
    </source>
</evidence>
<dbReference type="InterPro" id="IPR036097">
    <property type="entry name" value="HisK_dim/P_sf"/>
</dbReference>
<dbReference type="InterPro" id="IPR003660">
    <property type="entry name" value="HAMP_dom"/>
</dbReference>
<feature type="domain" description="HAMP" evidence="16">
    <location>
        <begin position="139"/>
        <end position="185"/>
    </location>
</feature>
<dbReference type="Gene3D" id="1.10.287.130">
    <property type="match status" value="1"/>
</dbReference>
<sequence>MNSIFRNQEFKSIILKLIILQLIFALTGFFVIQMVMNNINQRIIERDMTLVGNILYAHPDLEEEIIPYITKEIPQENKEKGQAVLKEYGYRLQTSKDDQPLLTNIIPGFQWSIAFLILLFFIPLALIIIGEYKKLYGKVTDISNAAEKVVEGDFTVYLHEGGEGDFNILYHQFNQMTNRLEHSLDVLQKEKVFLKDSLSDISHQLKTPLSSLIMLNDILLEDKNIDYATQITFLEKSQSQLYRMEWLIINLLKIARIEAGAIEFKREKVLLKEVVDIAINALSTQIKHQSLEIVGNRQSYFYGDKNWTGEALINILKNSIEHGGEKIQILLEDTPLFTSITVKDNGEGIDPKHFPHIFKKFYRVDSEVKPESIGIGLNLAKIIVESQEGTLSVKSQKALGTEMTMTFLKGGKRH</sequence>
<evidence type="ECO:0000256" key="5">
    <source>
        <dbReference type="ARBA" id="ARBA00022553"/>
    </source>
</evidence>
<name>A0AAE3HI16_9FIRM</name>
<evidence type="ECO:0000256" key="11">
    <source>
        <dbReference type="ARBA" id="ARBA00022989"/>
    </source>
</evidence>
<comment type="subcellular location">
    <subcellularLocation>
        <location evidence="2">Cell membrane</location>
        <topology evidence="2">Multi-pass membrane protein</topology>
    </subcellularLocation>
</comment>
<evidence type="ECO:0000259" key="15">
    <source>
        <dbReference type="PROSITE" id="PS50109"/>
    </source>
</evidence>
<dbReference type="InterPro" id="IPR050398">
    <property type="entry name" value="HssS/ArlS-like"/>
</dbReference>
<keyword evidence="18" id="KW-1185">Reference proteome</keyword>
<keyword evidence="10" id="KW-0067">ATP-binding</keyword>
<dbReference type="PRINTS" id="PR00344">
    <property type="entry name" value="BCTRLSENSOR"/>
</dbReference>
<dbReference type="Gene3D" id="6.10.340.10">
    <property type="match status" value="1"/>
</dbReference>